<name>A0A9P7R6A6_9PEZI</name>
<protein>
    <submittedName>
        <fullName evidence="1">Protein arginine N-methyltransferase 2</fullName>
    </submittedName>
</protein>
<sequence length="154" mass="17087">KPWAPAVGARLGIMDITMSTLCSHNVLVKHRSGEAGAAAVACAENISLLYLLSKRHHEPQRNLPSSNPIGDKERMLQFSRERSLCGAFAFLSSIDGNPDFVPAVYIEELTEQQRLEIVVAVNKKSRNNGEEVLLDIKHGFEQIFQQIKGLNGKY</sequence>
<evidence type="ECO:0000313" key="1">
    <source>
        <dbReference type="EMBL" id="KAG7050182.1"/>
    </source>
</evidence>
<proteinExistence type="predicted"/>
<keyword evidence="2" id="KW-1185">Reference proteome</keyword>
<reference evidence="1" key="1">
    <citation type="submission" date="2021-05" db="EMBL/GenBank/DDBJ databases">
        <title>Comparative genomics of three Colletotrichum scovillei strains and genetic complementation revealed genes involved fungal growth and virulence on chili pepper.</title>
        <authorList>
            <person name="Hsieh D.-K."/>
            <person name="Chuang S.-C."/>
            <person name="Chen C.-Y."/>
            <person name="Chao Y.-T."/>
            <person name="Lu M.-Y.J."/>
            <person name="Lee M.-H."/>
            <person name="Shih M.-C."/>
        </authorList>
    </citation>
    <scope>NUCLEOTIDE SEQUENCE</scope>
    <source>
        <strain evidence="1">Coll-153</strain>
    </source>
</reference>
<dbReference type="AlphaFoldDB" id="A0A9P7R6A6"/>
<accession>A0A9P7R6A6</accession>
<dbReference type="Proteomes" id="UP000699042">
    <property type="component" value="Unassembled WGS sequence"/>
</dbReference>
<gene>
    <name evidence="1" type="ORF">JMJ77_012934</name>
</gene>
<feature type="non-terminal residue" evidence="1">
    <location>
        <position position="1"/>
    </location>
</feature>
<evidence type="ECO:0000313" key="2">
    <source>
        <dbReference type="Proteomes" id="UP000699042"/>
    </source>
</evidence>
<organism evidence="1 2">
    <name type="scientific">Colletotrichum scovillei</name>
    <dbReference type="NCBI Taxonomy" id="1209932"/>
    <lineage>
        <taxon>Eukaryota</taxon>
        <taxon>Fungi</taxon>
        <taxon>Dikarya</taxon>
        <taxon>Ascomycota</taxon>
        <taxon>Pezizomycotina</taxon>
        <taxon>Sordariomycetes</taxon>
        <taxon>Hypocreomycetidae</taxon>
        <taxon>Glomerellales</taxon>
        <taxon>Glomerellaceae</taxon>
        <taxon>Colletotrichum</taxon>
        <taxon>Colletotrichum acutatum species complex</taxon>
    </lineage>
</organism>
<dbReference type="EMBL" id="JAESDN010000005">
    <property type="protein sequence ID" value="KAG7050182.1"/>
    <property type="molecule type" value="Genomic_DNA"/>
</dbReference>
<comment type="caution">
    <text evidence="1">The sequence shown here is derived from an EMBL/GenBank/DDBJ whole genome shotgun (WGS) entry which is preliminary data.</text>
</comment>